<feature type="repeat" description="ANK" evidence="2">
    <location>
        <begin position="663"/>
        <end position="695"/>
    </location>
</feature>
<evidence type="ECO:0000259" key="4">
    <source>
        <dbReference type="Pfam" id="PF24883"/>
    </source>
</evidence>
<gene>
    <name evidence="5" type="ORF">FPCIR_3392</name>
</gene>
<dbReference type="InterPro" id="IPR054471">
    <property type="entry name" value="GPIID_WHD"/>
</dbReference>
<dbReference type="OrthoDB" id="20872at2759"/>
<keyword evidence="1" id="KW-0677">Repeat</keyword>
<protein>
    <submittedName>
        <fullName evidence="5">NACHT ankyrin domain-containing protein</fullName>
    </submittedName>
</protein>
<feature type="repeat" description="ANK" evidence="2">
    <location>
        <begin position="942"/>
        <end position="974"/>
    </location>
</feature>
<dbReference type="AlphaFoldDB" id="A0A8H5PK82"/>
<evidence type="ECO:0000259" key="3">
    <source>
        <dbReference type="Pfam" id="PF22939"/>
    </source>
</evidence>
<keyword evidence="2" id="KW-0040">ANK repeat</keyword>
<feature type="domain" description="GPI inositol-deacylase winged helix" evidence="3">
    <location>
        <begin position="392"/>
        <end position="456"/>
    </location>
</feature>
<evidence type="ECO:0000256" key="1">
    <source>
        <dbReference type="ARBA" id="ARBA00022737"/>
    </source>
</evidence>
<reference evidence="5 6" key="1">
    <citation type="submission" date="2020-05" db="EMBL/GenBank/DDBJ databases">
        <title>Identification and distribution of gene clusters putatively required for synthesis of sphingolipid metabolism inhibitors in phylogenetically diverse species of the filamentous fungus Fusarium.</title>
        <authorList>
            <person name="Kim H.-S."/>
            <person name="Busman M."/>
            <person name="Brown D.W."/>
            <person name="Divon H."/>
            <person name="Uhlig S."/>
            <person name="Proctor R.H."/>
        </authorList>
    </citation>
    <scope>NUCLEOTIDE SEQUENCE [LARGE SCALE GENOMIC DNA]</scope>
    <source>
        <strain evidence="5 6">NRRL 36939</strain>
    </source>
</reference>
<proteinExistence type="predicted"/>
<dbReference type="InterPro" id="IPR056884">
    <property type="entry name" value="NPHP3-like_N"/>
</dbReference>
<dbReference type="InterPro" id="IPR002110">
    <property type="entry name" value="Ankyrin_rpt"/>
</dbReference>
<dbReference type="SUPFAM" id="SSF48403">
    <property type="entry name" value="Ankyrin repeat"/>
    <property type="match status" value="1"/>
</dbReference>
<dbReference type="PROSITE" id="PS50088">
    <property type="entry name" value="ANK_REPEAT"/>
    <property type="match status" value="3"/>
</dbReference>
<dbReference type="PANTHER" id="PTHR10039">
    <property type="entry name" value="AMELOGENIN"/>
    <property type="match status" value="1"/>
</dbReference>
<dbReference type="InterPro" id="IPR027417">
    <property type="entry name" value="P-loop_NTPase"/>
</dbReference>
<feature type="domain" description="Nephrocystin 3-like N-terminal" evidence="4">
    <location>
        <begin position="85"/>
        <end position="239"/>
    </location>
</feature>
<feature type="repeat" description="ANK" evidence="2">
    <location>
        <begin position="602"/>
        <end position="628"/>
    </location>
</feature>
<sequence length="1008" mass="113781">MSTEHSDRDLMVSPGSQQNIHDITATNGSYLFAGNVRNVRFSQPRQAAPSFEEIIKKCRDVLFISHPDADMASIAETKGQRAPRTCEWILRNSHYQAWIDKKSPLFWISGGPGTGKTVMSLFLAEQIEERCQETDDHLVCYFCRFQHEYYNKPENLLRNLTYQLLSFATDISKVQEVFSYLDTPEKAEKALSSLECLWRILIILLSQSDLSTVYCIIDGIDECLSSHALISKFRDYCMSSIGSNGPLRLALLGRDVDILGIPLHSQGLKCSPDATPDAAFIETDVMVVSNGIQVDRYYGGHINDDITTFIRWSLEPLQRIHDFEAIRPQIEQTLLTRAEGTFLWASFVIHELLKKKTRLQVLETVQDLPAGLHPIFGRMLRQVDPSHHHTTVSILKWIAVAMRPLILGELAYAIGQDIEGMADRITICQPLLRISDDRVLFIHQCAKEYLLRDQPDDDPITESFRIEASECHGEIAHKCLQILEQSCLQFEGFARKSFDYDTVPPELQTMCKLFNYAEFHWMVHARLSPPSAKYLFNFSRPFFKRSSAIRKNWAVLHGMPSQRLQMASFLGIVPWPQALWEEVGTMRFLGTRRWKKWVNAEGDLTPLEYAVQGGNEDAVRFLLEHDADRAVDLYAAFDNSLHPNYNITDVLIQYGVRLGRSRSSRTPLMDAATEGFTEVLRVLLEQGADINYRNHEDETALVLTAVFGHKDAFDFLLGHDAHVDIADFRTWLRLTSQIPRSGWSTGIVQTFVQLLTDICWLGEDGSRLLILATNFGDFEVVQLCLAEGVDVNWKHPNGTTALIAAVIEHRSPGPAYTPLIECAVDSRIRDPTHPYTYYLPSDLFRVNLFDPSRIAERSAIVAILLHQGANVNLCADLQDGLYPPLVVAAIVGVDFAIAELIEHGADCNVRSRFIRKPEPRSGLLSSLFGSILPQPEDDSTIEGGSALIQAARMGYVSTVRLLLAYGADADLVDEHGRTALECAFEKGHEEIQQVLMEHYETFGSSSRW</sequence>
<evidence type="ECO:0000256" key="2">
    <source>
        <dbReference type="PROSITE-ProRule" id="PRU00023"/>
    </source>
</evidence>
<dbReference type="Pfam" id="PF12796">
    <property type="entry name" value="Ank_2"/>
    <property type="match status" value="2"/>
</dbReference>
<name>A0A8H5PK82_9HYPO</name>
<accession>A0A8H5PK82</accession>
<dbReference type="PROSITE" id="PS50297">
    <property type="entry name" value="ANK_REP_REGION"/>
    <property type="match status" value="3"/>
</dbReference>
<dbReference type="Gene3D" id="3.40.50.300">
    <property type="entry name" value="P-loop containing nucleotide triphosphate hydrolases"/>
    <property type="match status" value="1"/>
</dbReference>
<dbReference type="PANTHER" id="PTHR10039:SF14">
    <property type="entry name" value="NACHT DOMAIN-CONTAINING PROTEIN"/>
    <property type="match status" value="1"/>
</dbReference>
<keyword evidence="6" id="KW-1185">Reference proteome</keyword>
<organism evidence="5 6">
    <name type="scientific">Fusarium pseudocircinatum</name>
    <dbReference type="NCBI Taxonomy" id="56676"/>
    <lineage>
        <taxon>Eukaryota</taxon>
        <taxon>Fungi</taxon>
        <taxon>Dikarya</taxon>
        <taxon>Ascomycota</taxon>
        <taxon>Pezizomycotina</taxon>
        <taxon>Sordariomycetes</taxon>
        <taxon>Hypocreomycetidae</taxon>
        <taxon>Hypocreales</taxon>
        <taxon>Nectriaceae</taxon>
        <taxon>Fusarium</taxon>
        <taxon>Fusarium fujikuroi species complex</taxon>
    </lineage>
</organism>
<dbReference type="Gene3D" id="1.25.40.20">
    <property type="entry name" value="Ankyrin repeat-containing domain"/>
    <property type="match status" value="3"/>
</dbReference>
<dbReference type="Pfam" id="PF24883">
    <property type="entry name" value="NPHP3_N"/>
    <property type="match status" value="1"/>
</dbReference>
<dbReference type="Pfam" id="PF22939">
    <property type="entry name" value="WHD_GPIID"/>
    <property type="match status" value="1"/>
</dbReference>
<evidence type="ECO:0000313" key="5">
    <source>
        <dbReference type="EMBL" id="KAF5597816.1"/>
    </source>
</evidence>
<comment type="caution">
    <text evidence="5">The sequence shown here is derived from an EMBL/GenBank/DDBJ whole genome shotgun (WGS) entry which is preliminary data.</text>
</comment>
<dbReference type="Proteomes" id="UP000546213">
    <property type="component" value="Unassembled WGS sequence"/>
</dbReference>
<dbReference type="SMART" id="SM00248">
    <property type="entry name" value="ANK"/>
    <property type="match status" value="8"/>
</dbReference>
<evidence type="ECO:0000313" key="6">
    <source>
        <dbReference type="Proteomes" id="UP000546213"/>
    </source>
</evidence>
<dbReference type="InterPro" id="IPR036770">
    <property type="entry name" value="Ankyrin_rpt-contain_sf"/>
</dbReference>
<dbReference type="Pfam" id="PF00023">
    <property type="entry name" value="Ank"/>
    <property type="match status" value="1"/>
</dbReference>
<dbReference type="EMBL" id="JAAOAS010000072">
    <property type="protein sequence ID" value="KAF5597816.1"/>
    <property type="molecule type" value="Genomic_DNA"/>
</dbReference>